<dbReference type="InterPro" id="IPR028976">
    <property type="entry name" value="CheC-like_sf"/>
</dbReference>
<organism evidence="3 4">
    <name type="scientific">Pilimelia anulata</name>
    <dbReference type="NCBI Taxonomy" id="53371"/>
    <lineage>
        <taxon>Bacteria</taxon>
        <taxon>Bacillati</taxon>
        <taxon>Actinomycetota</taxon>
        <taxon>Actinomycetes</taxon>
        <taxon>Micromonosporales</taxon>
        <taxon>Micromonosporaceae</taxon>
        <taxon>Pilimelia</taxon>
    </lineage>
</organism>
<accession>A0A8J3F816</accession>
<evidence type="ECO:0000313" key="3">
    <source>
        <dbReference type="EMBL" id="GGJ82214.1"/>
    </source>
</evidence>
<dbReference type="SUPFAM" id="SSF103039">
    <property type="entry name" value="CheC-like"/>
    <property type="match status" value="1"/>
</dbReference>
<dbReference type="RefSeq" id="WP_189168858.1">
    <property type="nucleotide sequence ID" value="NZ_BMQB01000002.1"/>
</dbReference>
<dbReference type="Proteomes" id="UP000649739">
    <property type="component" value="Unassembled WGS sequence"/>
</dbReference>
<keyword evidence="4" id="KW-1185">Reference proteome</keyword>
<dbReference type="Pfam" id="PF13690">
    <property type="entry name" value="CheX"/>
    <property type="match status" value="1"/>
</dbReference>
<feature type="domain" description="Chemotaxis phosphatase CheX-like" evidence="2">
    <location>
        <begin position="49"/>
        <end position="130"/>
    </location>
</feature>
<evidence type="ECO:0000256" key="1">
    <source>
        <dbReference type="ARBA" id="ARBA00022500"/>
    </source>
</evidence>
<reference evidence="3" key="2">
    <citation type="submission" date="2020-09" db="EMBL/GenBank/DDBJ databases">
        <authorList>
            <person name="Sun Q."/>
            <person name="Ohkuma M."/>
        </authorList>
    </citation>
    <scope>NUCLEOTIDE SEQUENCE</scope>
    <source>
        <strain evidence="3">JCM 3090</strain>
    </source>
</reference>
<reference evidence="3" key="1">
    <citation type="journal article" date="2014" name="Int. J. Syst. Evol. Microbiol.">
        <title>Complete genome sequence of Corynebacterium casei LMG S-19264T (=DSM 44701T), isolated from a smear-ripened cheese.</title>
        <authorList>
            <consortium name="US DOE Joint Genome Institute (JGI-PGF)"/>
            <person name="Walter F."/>
            <person name="Albersmeier A."/>
            <person name="Kalinowski J."/>
            <person name="Ruckert C."/>
        </authorList>
    </citation>
    <scope>NUCLEOTIDE SEQUENCE</scope>
    <source>
        <strain evidence="3">JCM 3090</strain>
    </source>
</reference>
<sequence length="159" mass="16390">MSGDEAFIEPTDVDLKDIADQVWASYLDPDGVAPLELADGPPGAFDAHASISITGPWHGHVVVACSRGAGTAAAAAFLDQPPEDIGEDDLADTLGELVNIIGGNVKSMLPPGCLLALPQVVLGAGAVTRLPGATRICELAGAWQGEPVSISMWHEKREG</sequence>
<gene>
    <name evidence="3" type="ORF">GCM10010123_09920</name>
</gene>
<dbReference type="AlphaFoldDB" id="A0A8J3F816"/>
<dbReference type="InterPro" id="IPR028051">
    <property type="entry name" value="CheX-like_dom"/>
</dbReference>
<comment type="caution">
    <text evidence="3">The sequence shown here is derived from an EMBL/GenBank/DDBJ whole genome shotgun (WGS) entry which is preliminary data.</text>
</comment>
<evidence type="ECO:0000259" key="2">
    <source>
        <dbReference type="Pfam" id="PF13690"/>
    </source>
</evidence>
<evidence type="ECO:0000313" key="4">
    <source>
        <dbReference type="Proteomes" id="UP000649739"/>
    </source>
</evidence>
<dbReference type="GO" id="GO:0006935">
    <property type="term" value="P:chemotaxis"/>
    <property type="evidence" value="ECO:0007669"/>
    <property type="project" value="UniProtKB-KW"/>
</dbReference>
<dbReference type="Gene3D" id="3.40.1550.10">
    <property type="entry name" value="CheC-like"/>
    <property type="match status" value="1"/>
</dbReference>
<protein>
    <recommendedName>
        <fullName evidence="2">Chemotaxis phosphatase CheX-like domain-containing protein</fullName>
    </recommendedName>
</protein>
<dbReference type="EMBL" id="BMQB01000002">
    <property type="protein sequence ID" value="GGJ82214.1"/>
    <property type="molecule type" value="Genomic_DNA"/>
</dbReference>
<keyword evidence="1" id="KW-0145">Chemotaxis</keyword>
<name>A0A8J3F816_9ACTN</name>
<proteinExistence type="predicted"/>